<accession>A0A1G8V838</accession>
<dbReference type="RefSeq" id="WP_091264092.1">
    <property type="nucleotide sequence ID" value="NZ_FNFK01000001.1"/>
</dbReference>
<evidence type="ECO:0000256" key="8">
    <source>
        <dbReference type="SAM" id="MobiDB-lite"/>
    </source>
</evidence>
<evidence type="ECO:0000259" key="10">
    <source>
        <dbReference type="Pfam" id="PF07282"/>
    </source>
</evidence>
<keyword evidence="7" id="KW-0233">DNA recombination</keyword>
<keyword evidence="3" id="KW-0815">Transposition</keyword>
<dbReference type="NCBIfam" id="TIGR01766">
    <property type="entry name" value="IS200/IS605 family accessory protein TnpB-like domain"/>
    <property type="match status" value="1"/>
</dbReference>
<dbReference type="Pfam" id="PF01385">
    <property type="entry name" value="OrfB_IS605"/>
    <property type="match status" value="1"/>
</dbReference>
<sequence>MLKAYKYRLYPTEQQKDYFANCFGCARFIYNQMLSEKIDHYKETKQMLQNTPAQYKKEFPFLKEVDSLALANAQQNLERAYKNFFRDKSVGFPKFKSKHKSKASYTTNNQGGNIRLEDGKIKLPKIGFVKLKQHRTFEGVIKSCTISMNKSGKYFVSILVKSEEGKMEFTKRKIGIDLGLSDFAITTNDLGEVKKHENPKHLYKAEKRLKKAQRSLSRKQKGGKNRNKARLQVAKKHEKISNQRKDFLHKLTKKITDENQVIVIETLSSKNLMKNRKLAKSIGDAGWHEFVRQLEYKAEQKGRTIIKADRFYPSSQMCSACGHRDGKKPLHIRQWECPHCGEHLDRDINASKNLLALAK</sequence>
<dbReference type="GO" id="GO:0006310">
    <property type="term" value="P:DNA recombination"/>
    <property type="evidence" value="ECO:0007669"/>
    <property type="project" value="UniProtKB-KW"/>
</dbReference>
<evidence type="ECO:0000256" key="6">
    <source>
        <dbReference type="ARBA" id="ARBA00023125"/>
    </source>
</evidence>
<dbReference type="PANTHER" id="PTHR30405:SF25">
    <property type="entry name" value="RNA-GUIDED DNA ENDONUCLEASE INSQ-RELATED"/>
    <property type="match status" value="1"/>
</dbReference>
<dbReference type="STRING" id="426701.SAMN04488098_100176"/>
<feature type="region of interest" description="Disordered" evidence="8">
    <location>
        <begin position="210"/>
        <end position="236"/>
    </location>
</feature>
<comment type="similarity">
    <text evidence="2">In the N-terminal section; belongs to the transposase 2 family.</text>
</comment>
<dbReference type="Proteomes" id="UP000199433">
    <property type="component" value="Unassembled WGS sequence"/>
</dbReference>
<evidence type="ECO:0000313" key="13">
    <source>
        <dbReference type="Proteomes" id="UP000199433"/>
    </source>
</evidence>
<dbReference type="GO" id="GO:0032196">
    <property type="term" value="P:transposition"/>
    <property type="evidence" value="ECO:0007669"/>
    <property type="project" value="UniProtKB-KW"/>
</dbReference>
<feature type="domain" description="Cas12f1-like TNB" evidence="10">
    <location>
        <begin position="287"/>
        <end position="354"/>
    </location>
</feature>
<evidence type="ECO:0000256" key="5">
    <source>
        <dbReference type="ARBA" id="ARBA00022833"/>
    </source>
</evidence>
<comment type="similarity">
    <text evidence="1">In the C-terminal section; belongs to the transposase 35 family.</text>
</comment>
<evidence type="ECO:0000256" key="1">
    <source>
        <dbReference type="ARBA" id="ARBA00008761"/>
    </source>
</evidence>
<dbReference type="GO" id="GO:0003677">
    <property type="term" value="F:DNA binding"/>
    <property type="evidence" value="ECO:0007669"/>
    <property type="project" value="UniProtKB-KW"/>
</dbReference>
<proteinExistence type="inferred from homology"/>
<reference evidence="13" key="1">
    <citation type="submission" date="2016-10" db="EMBL/GenBank/DDBJ databases">
        <authorList>
            <person name="Varghese N."/>
            <person name="Submissions S."/>
        </authorList>
    </citation>
    <scope>NUCLEOTIDE SEQUENCE [LARGE SCALE GENOMIC DNA]</scope>
    <source>
        <strain evidence="13">DSM 19181</strain>
    </source>
</reference>
<gene>
    <name evidence="12" type="ORF">SAMN04488098_100176</name>
</gene>
<feature type="domain" description="Probable transposase IS891/IS1136/IS1341" evidence="9">
    <location>
        <begin position="160"/>
        <end position="275"/>
    </location>
</feature>
<dbReference type="PANTHER" id="PTHR30405">
    <property type="entry name" value="TRANSPOSASE"/>
    <property type="match status" value="1"/>
</dbReference>
<keyword evidence="6" id="KW-0238">DNA-binding</keyword>
<dbReference type="InterPro" id="IPR001959">
    <property type="entry name" value="Transposase"/>
</dbReference>
<dbReference type="GO" id="GO:0046872">
    <property type="term" value="F:metal ion binding"/>
    <property type="evidence" value="ECO:0007669"/>
    <property type="project" value="UniProtKB-KW"/>
</dbReference>
<dbReference type="InterPro" id="IPR021027">
    <property type="entry name" value="Transposase_put_HTH"/>
</dbReference>
<organism evidence="12 13">
    <name type="scientific">Alkalibacterium thalassium</name>
    <dbReference type="NCBI Taxonomy" id="426701"/>
    <lineage>
        <taxon>Bacteria</taxon>
        <taxon>Bacillati</taxon>
        <taxon>Bacillota</taxon>
        <taxon>Bacilli</taxon>
        <taxon>Lactobacillales</taxon>
        <taxon>Carnobacteriaceae</taxon>
        <taxon>Alkalibacterium</taxon>
    </lineage>
</organism>
<dbReference type="Pfam" id="PF12323">
    <property type="entry name" value="HTH_OrfB_IS605"/>
    <property type="match status" value="1"/>
</dbReference>
<dbReference type="InterPro" id="IPR051399">
    <property type="entry name" value="RNA-guided_DNA_endo/Transpos"/>
</dbReference>
<dbReference type="OrthoDB" id="2161425at2"/>
<evidence type="ECO:0000256" key="2">
    <source>
        <dbReference type="ARBA" id="ARBA00011044"/>
    </source>
</evidence>
<keyword evidence="5" id="KW-0862">Zinc</keyword>
<dbReference type="AlphaFoldDB" id="A0A1G8V838"/>
<dbReference type="EMBL" id="FNFK01000001">
    <property type="protein sequence ID" value="SDJ62017.1"/>
    <property type="molecule type" value="Genomic_DNA"/>
</dbReference>
<evidence type="ECO:0000256" key="7">
    <source>
        <dbReference type="ARBA" id="ARBA00023172"/>
    </source>
</evidence>
<protein>
    <submittedName>
        <fullName evidence="12">Putative transposase</fullName>
    </submittedName>
</protein>
<evidence type="ECO:0000259" key="11">
    <source>
        <dbReference type="Pfam" id="PF12323"/>
    </source>
</evidence>
<dbReference type="NCBIfam" id="NF038281">
    <property type="entry name" value="IS200_TnpB"/>
    <property type="match status" value="1"/>
</dbReference>
<dbReference type="Pfam" id="PF07282">
    <property type="entry name" value="Cas12f1-like_TNB"/>
    <property type="match status" value="1"/>
</dbReference>
<dbReference type="InterPro" id="IPR053522">
    <property type="entry name" value="RNA-guided_endonuclease_TnpB"/>
</dbReference>
<keyword evidence="13" id="KW-1185">Reference proteome</keyword>
<name>A0A1G8V838_9LACT</name>
<evidence type="ECO:0000256" key="3">
    <source>
        <dbReference type="ARBA" id="ARBA00022578"/>
    </source>
</evidence>
<dbReference type="InterPro" id="IPR010095">
    <property type="entry name" value="Cas12f1-like_TNB"/>
</dbReference>
<evidence type="ECO:0000256" key="4">
    <source>
        <dbReference type="ARBA" id="ARBA00022723"/>
    </source>
</evidence>
<feature type="domain" description="Transposase putative helix-turn-helix" evidence="11">
    <location>
        <begin position="1"/>
        <end position="45"/>
    </location>
</feature>
<evidence type="ECO:0000313" key="12">
    <source>
        <dbReference type="EMBL" id="SDJ62017.1"/>
    </source>
</evidence>
<evidence type="ECO:0000259" key="9">
    <source>
        <dbReference type="Pfam" id="PF01385"/>
    </source>
</evidence>
<keyword evidence="4" id="KW-0479">Metal-binding</keyword>
<dbReference type="NCBIfam" id="NF040570">
    <property type="entry name" value="guided_TnpB"/>
    <property type="match status" value="1"/>
</dbReference>